<dbReference type="InterPro" id="IPR036397">
    <property type="entry name" value="RNaseH_sf"/>
</dbReference>
<name>A0AAW0KC35_QUESU</name>
<dbReference type="InterPro" id="IPR044730">
    <property type="entry name" value="RNase_H-like_dom_plant"/>
</dbReference>
<evidence type="ECO:0000313" key="3">
    <source>
        <dbReference type="Proteomes" id="UP000237347"/>
    </source>
</evidence>
<dbReference type="Pfam" id="PF13456">
    <property type="entry name" value="RVT_3"/>
    <property type="match status" value="1"/>
</dbReference>
<gene>
    <name evidence="2" type="ORF">CFP56_022865</name>
</gene>
<dbReference type="Gene3D" id="3.30.420.10">
    <property type="entry name" value="Ribonuclease H-like superfamily/Ribonuclease H"/>
    <property type="match status" value="1"/>
</dbReference>
<dbReference type="GO" id="GO:0004523">
    <property type="term" value="F:RNA-DNA hybrid ribonuclease activity"/>
    <property type="evidence" value="ECO:0007669"/>
    <property type="project" value="InterPro"/>
</dbReference>
<dbReference type="InterPro" id="IPR002156">
    <property type="entry name" value="RNaseH_domain"/>
</dbReference>
<accession>A0AAW0KC35</accession>
<evidence type="ECO:0000259" key="1">
    <source>
        <dbReference type="Pfam" id="PF13456"/>
    </source>
</evidence>
<dbReference type="PANTHER" id="PTHR47074:SF48">
    <property type="entry name" value="POLYNUCLEOTIDYL TRANSFERASE, RIBONUCLEASE H-LIKE SUPERFAMILY PROTEIN"/>
    <property type="match status" value="1"/>
</dbReference>
<dbReference type="EMBL" id="PKMF04000359">
    <property type="protein sequence ID" value="KAK7836191.1"/>
    <property type="molecule type" value="Genomic_DNA"/>
</dbReference>
<dbReference type="InterPro" id="IPR012337">
    <property type="entry name" value="RNaseH-like_sf"/>
</dbReference>
<dbReference type="GO" id="GO:0003676">
    <property type="term" value="F:nucleic acid binding"/>
    <property type="evidence" value="ECO:0007669"/>
    <property type="project" value="InterPro"/>
</dbReference>
<dbReference type="InterPro" id="IPR052929">
    <property type="entry name" value="RNase_H-like_EbsB-rel"/>
</dbReference>
<dbReference type="PANTHER" id="PTHR47074">
    <property type="entry name" value="BNAC02G40300D PROTEIN"/>
    <property type="match status" value="1"/>
</dbReference>
<sequence length="148" mass="16261">MRDAVVKLNVVRNKYKLCQHVLDPNFDAAFFEKSGSAGVGVVYRDHTGQIIGALRQNIGSVQSIKMAEALAARRAVLFAKELSLFRVIIEGDCTRVIDALKGSGLCRTLNGQGKKKVFCAYGHRPCSLQGKKKNCLRNTYGPRNNGAY</sequence>
<dbReference type="CDD" id="cd06222">
    <property type="entry name" value="RNase_H_like"/>
    <property type="match status" value="1"/>
</dbReference>
<protein>
    <recommendedName>
        <fullName evidence="1">RNase H type-1 domain-containing protein</fullName>
    </recommendedName>
</protein>
<dbReference type="SUPFAM" id="SSF53098">
    <property type="entry name" value="Ribonuclease H-like"/>
    <property type="match status" value="1"/>
</dbReference>
<dbReference type="AlphaFoldDB" id="A0AAW0KC35"/>
<reference evidence="2 3" key="1">
    <citation type="journal article" date="2018" name="Sci. Data">
        <title>The draft genome sequence of cork oak.</title>
        <authorList>
            <person name="Ramos A.M."/>
            <person name="Usie A."/>
            <person name="Barbosa P."/>
            <person name="Barros P.M."/>
            <person name="Capote T."/>
            <person name="Chaves I."/>
            <person name="Simoes F."/>
            <person name="Abreu I."/>
            <person name="Carrasquinho I."/>
            <person name="Faro C."/>
            <person name="Guimaraes J.B."/>
            <person name="Mendonca D."/>
            <person name="Nobrega F."/>
            <person name="Rodrigues L."/>
            <person name="Saibo N.J.M."/>
            <person name="Varela M.C."/>
            <person name="Egas C."/>
            <person name="Matos J."/>
            <person name="Miguel C.M."/>
            <person name="Oliveira M.M."/>
            <person name="Ricardo C.P."/>
            <person name="Goncalves S."/>
        </authorList>
    </citation>
    <scope>NUCLEOTIDE SEQUENCE [LARGE SCALE GENOMIC DNA]</scope>
    <source>
        <strain evidence="3">cv. HL8</strain>
    </source>
</reference>
<comment type="caution">
    <text evidence="2">The sequence shown here is derived from an EMBL/GenBank/DDBJ whole genome shotgun (WGS) entry which is preliminary data.</text>
</comment>
<keyword evidence="3" id="KW-1185">Reference proteome</keyword>
<feature type="domain" description="RNase H type-1" evidence="1">
    <location>
        <begin position="25"/>
        <end position="103"/>
    </location>
</feature>
<dbReference type="Proteomes" id="UP000237347">
    <property type="component" value="Unassembled WGS sequence"/>
</dbReference>
<evidence type="ECO:0000313" key="2">
    <source>
        <dbReference type="EMBL" id="KAK7836191.1"/>
    </source>
</evidence>
<proteinExistence type="predicted"/>
<organism evidence="2 3">
    <name type="scientific">Quercus suber</name>
    <name type="common">Cork oak</name>
    <dbReference type="NCBI Taxonomy" id="58331"/>
    <lineage>
        <taxon>Eukaryota</taxon>
        <taxon>Viridiplantae</taxon>
        <taxon>Streptophyta</taxon>
        <taxon>Embryophyta</taxon>
        <taxon>Tracheophyta</taxon>
        <taxon>Spermatophyta</taxon>
        <taxon>Magnoliopsida</taxon>
        <taxon>eudicotyledons</taxon>
        <taxon>Gunneridae</taxon>
        <taxon>Pentapetalae</taxon>
        <taxon>rosids</taxon>
        <taxon>fabids</taxon>
        <taxon>Fagales</taxon>
        <taxon>Fagaceae</taxon>
        <taxon>Quercus</taxon>
    </lineage>
</organism>